<dbReference type="PANTHER" id="PTHR43708:SF5">
    <property type="entry name" value="CONSERVED EXPRESSED OXIDOREDUCTASE (EUROFUNG)-RELATED"/>
    <property type="match status" value="1"/>
</dbReference>
<dbReference type="Gene3D" id="3.40.50.720">
    <property type="entry name" value="NAD(P)-binding Rossmann-like Domain"/>
    <property type="match status" value="1"/>
</dbReference>
<gene>
    <name evidence="5" type="ORF">IAA84_09070</name>
</gene>
<evidence type="ECO:0000259" key="4">
    <source>
        <dbReference type="Pfam" id="PF22725"/>
    </source>
</evidence>
<dbReference type="InterPro" id="IPR000683">
    <property type="entry name" value="Gfo/Idh/MocA-like_OxRdtase_N"/>
</dbReference>
<dbReference type="Pfam" id="PF22725">
    <property type="entry name" value="GFO_IDH_MocA_C3"/>
    <property type="match status" value="1"/>
</dbReference>
<proteinExistence type="inferred from homology"/>
<dbReference type="Proteomes" id="UP000824140">
    <property type="component" value="Unassembled WGS sequence"/>
</dbReference>
<dbReference type="GO" id="GO:0016491">
    <property type="term" value="F:oxidoreductase activity"/>
    <property type="evidence" value="ECO:0007669"/>
    <property type="project" value="UniProtKB-KW"/>
</dbReference>
<dbReference type="InterPro" id="IPR051317">
    <property type="entry name" value="Gfo/Idh/MocA_oxidoreduct"/>
</dbReference>
<accession>A0A9D1G2A3</accession>
<dbReference type="InterPro" id="IPR036291">
    <property type="entry name" value="NAD(P)-bd_dom_sf"/>
</dbReference>
<evidence type="ECO:0000313" key="5">
    <source>
        <dbReference type="EMBL" id="HIS93150.1"/>
    </source>
</evidence>
<dbReference type="Pfam" id="PF01408">
    <property type="entry name" value="GFO_IDH_MocA"/>
    <property type="match status" value="1"/>
</dbReference>
<protein>
    <submittedName>
        <fullName evidence="5">Gfo/Idh/MocA family oxidoreductase</fullName>
    </submittedName>
</protein>
<dbReference type="Gene3D" id="3.30.360.10">
    <property type="entry name" value="Dihydrodipicolinate Reductase, domain 2"/>
    <property type="match status" value="1"/>
</dbReference>
<reference evidence="5" key="1">
    <citation type="submission" date="2020-10" db="EMBL/GenBank/DDBJ databases">
        <authorList>
            <person name="Gilroy R."/>
        </authorList>
    </citation>
    <scope>NUCLEOTIDE SEQUENCE</scope>
    <source>
        <strain evidence="5">13766</strain>
    </source>
</reference>
<reference evidence="5" key="2">
    <citation type="journal article" date="2021" name="PeerJ">
        <title>Extensive microbial diversity within the chicken gut microbiome revealed by metagenomics and culture.</title>
        <authorList>
            <person name="Gilroy R."/>
            <person name="Ravi A."/>
            <person name="Getino M."/>
            <person name="Pursley I."/>
            <person name="Horton D.L."/>
            <person name="Alikhan N.F."/>
            <person name="Baker D."/>
            <person name="Gharbi K."/>
            <person name="Hall N."/>
            <person name="Watson M."/>
            <person name="Adriaenssens E.M."/>
            <person name="Foster-Nyarko E."/>
            <person name="Jarju S."/>
            <person name="Secka A."/>
            <person name="Antonio M."/>
            <person name="Oren A."/>
            <person name="Chaudhuri R.R."/>
            <person name="La Ragione R."/>
            <person name="Hildebrand F."/>
            <person name="Pallen M.J."/>
        </authorList>
    </citation>
    <scope>NUCLEOTIDE SEQUENCE</scope>
    <source>
        <strain evidence="5">13766</strain>
    </source>
</reference>
<name>A0A9D1G2A3_9FIRM</name>
<sequence>MLKRMKVALIGCGMISETYLKNLQSYRLIELAGCSDIRPERSRARAEAFGIRQMSNEEILSDPQIEMVVNTTDPLAHYAVSKACLLAGKHVYAEKMSAESVEEMRELQDLAARRGLFLGGAPDTWLGASMQMARYILDSGVLGVPTMASAFLSRSYRHERFYTGDTKRFAFCRHGGIPFDMGAYYLSALVFLLGPIRRVNGFAQIRNPHRTYMAPESPLYGQEMLVESYNQACGSLEFASGALGSICLTSEGGAPGNRFVLHCTDGMIDLGDPNNYEGSIRIQNKRGEESIVHSSFAYASGNQRGIGVLDAAYAIRDGRAPRCSGELCCHVLEAALGICAQNGTAHDMQTACQRPEPLKPGYTEYPELVFHV</sequence>
<feature type="domain" description="Gfo/Idh/MocA-like oxidoreductase N-terminal" evidence="3">
    <location>
        <begin position="5"/>
        <end position="116"/>
    </location>
</feature>
<organism evidence="5 6">
    <name type="scientific">Candidatus Alectryocaccomicrobium excrementavium</name>
    <dbReference type="NCBI Taxonomy" id="2840668"/>
    <lineage>
        <taxon>Bacteria</taxon>
        <taxon>Bacillati</taxon>
        <taxon>Bacillota</taxon>
        <taxon>Clostridia</taxon>
        <taxon>Candidatus Alectryocaccomicrobium</taxon>
    </lineage>
</organism>
<evidence type="ECO:0000256" key="2">
    <source>
        <dbReference type="ARBA" id="ARBA00023002"/>
    </source>
</evidence>
<keyword evidence="2" id="KW-0560">Oxidoreductase</keyword>
<comment type="similarity">
    <text evidence="1">Belongs to the Gfo/Idh/MocA family.</text>
</comment>
<dbReference type="AlphaFoldDB" id="A0A9D1G2A3"/>
<dbReference type="EMBL" id="DVJN01000183">
    <property type="protein sequence ID" value="HIS93150.1"/>
    <property type="molecule type" value="Genomic_DNA"/>
</dbReference>
<dbReference type="PANTHER" id="PTHR43708">
    <property type="entry name" value="CONSERVED EXPRESSED OXIDOREDUCTASE (EUROFUNG)"/>
    <property type="match status" value="1"/>
</dbReference>
<comment type="caution">
    <text evidence="5">The sequence shown here is derived from an EMBL/GenBank/DDBJ whole genome shotgun (WGS) entry which is preliminary data.</text>
</comment>
<evidence type="ECO:0000259" key="3">
    <source>
        <dbReference type="Pfam" id="PF01408"/>
    </source>
</evidence>
<feature type="domain" description="GFO/IDH/MocA-like oxidoreductase" evidence="4">
    <location>
        <begin position="131"/>
        <end position="268"/>
    </location>
</feature>
<dbReference type="SUPFAM" id="SSF51735">
    <property type="entry name" value="NAD(P)-binding Rossmann-fold domains"/>
    <property type="match status" value="1"/>
</dbReference>
<evidence type="ECO:0000256" key="1">
    <source>
        <dbReference type="ARBA" id="ARBA00010928"/>
    </source>
</evidence>
<dbReference type="GO" id="GO:0000166">
    <property type="term" value="F:nucleotide binding"/>
    <property type="evidence" value="ECO:0007669"/>
    <property type="project" value="InterPro"/>
</dbReference>
<dbReference type="SUPFAM" id="SSF55347">
    <property type="entry name" value="Glyceraldehyde-3-phosphate dehydrogenase-like, C-terminal domain"/>
    <property type="match status" value="1"/>
</dbReference>
<dbReference type="InterPro" id="IPR055170">
    <property type="entry name" value="GFO_IDH_MocA-like_dom"/>
</dbReference>
<evidence type="ECO:0000313" key="6">
    <source>
        <dbReference type="Proteomes" id="UP000824140"/>
    </source>
</evidence>